<keyword evidence="2" id="KW-0812">Transmembrane</keyword>
<dbReference type="AlphaFoldDB" id="A5DEM3"/>
<proteinExistence type="predicted"/>
<dbReference type="eggNOG" id="ENOG502SX4W">
    <property type="taxonomic scope" value="Eukaryota"/>
</dbReference>
<sequence length="297" mass="31729">MVSLTTCLRSFHSISLLSFCFSLRFNAFFNNFSSSFTLTPSACDIIRCHCSFSLYFACSSGDICASFCFLCSSLSRWAFISLFAGPLPLFFWEVSLNSVKSEVTLRPSLKTIFPKRTLESSCGDSVSASGSLSEPESESESDSDSGSGSASLFRLRSSCFLLRSSRICSLDLGAPGACEPGAFRWAREVSILDASFASSCLSFSSFCFFSSSVSSFLFFFVAFGGTGGVSSASLPSSSNTICSSVGISCSESLIADSSLPISSTSSSTWSFFVGRFISLAFLSLFFITSWALAAPFA</sequence>
<keyword evidence="4" id="KW-1185">Reference proteome</keyword>
<evidence type="ECO:0000256" key="2">
    <source>
        <dbReference type="SAM" id="Phobius"/>
    </source>
</evidence>
<feature type="compositionally biased region" description="Low complexity" evidence="1">
    <location>
        <begin position="120"/>
        <end position="134"/>
    </location>
</feature>
<reference evidence="3 4" key="1">
    <citation type="journal article" date="2009" name="Nature">
        <title>Evolution of pathogenicity and sexual reproduction in eight Candida genomes.</title>
        <authorList>
            <person name="Butler G."/>
            <person name="Rasmussen M.D."/>
            <person name="Lin M.F."/>
            <person name="Santos M.A."/>
            <person name="Sakthikumar S."/>
            <person name="Munro C.A."/>
            <person name="Rheinbay E."/>
            <person name="Grabherr M."/>
            <person name="Forche A."/>
            <person name="Reedy J.L."/>
            <person name="Agrafioti I."/>
            <person name="Arnaud M.B."/>
            <person name="Bates S."/>
            <person name="Brown A.J."/>
            <person name="Brunke S."/>
            <person name="Costanzo M.C."/>
            <person name="Fitzpatrick D.A."/>
            <person name="de Groot P.W."/>
            <person name="Harris D."/>
            <person name="Hoyer L.L."/>
            <person name="Hube B."/>
            <person name="Klis F.M."/>
            <person name="Kodira C."/>
            <person name="Lennard N."/>
            <person name="Logue M.E."/>
            <person name="Martin R."/>
            <person name="Neiman A.M."/>
            <person name="Nikolaou E."/>
            <person name="Quail M.A."/>
            <person name="Quinn J."/>
            <person name="Santos M.C."/>
            <person name="Schmitzberger F.F."/>
            <person name="Sherlock G."/>
            <person name="Shah P."/>
            <person name="Silverstein K.A."/>
            <person name="Skrzypek M.S."/>
            <person name="Soll D."/>
            <person name="Staggs R."/>
            <person name="Stansfield I."/>
            <person name="Stumpf M.P."/>
            <person name="Sudbery P.E."/>
            <person name="Srikantha T."/>
            <person name="Zeng Q."/>
            <person name="Berman J."/>
            <person name="Berriman M."/>
            <person name="Heitman J."/>
            <person name="Gow N.A."/>
            <person name="Lorenz M.C."/>
            <person name="Birren B.W."/>
            <person name="Kellis M."/>
            <person name="Cuomo C.A."/>
        </authorList>
    </citation>
    <scope>NUCLEOTIDE SEQUENCE [LARGE SCALE GENOMIC DNA]</scope>
    <source>
        <strain evidence="4">ATCC 6260 / CBS 566 / DSM 6381 / JCM 1539 / NBRC 10279 / NRRL Y-324</strain>
    </source>
</reference>
<dbReference type="HOGENOM" id="CLU_937224_0_0_1"/>
<keyword evidence="2" id="KW-0472">Membrane</keyword>
<dbReference type="GeneID" id="5128382"/>
<feature type="transmembrane region" description="Helical" evidence="2">
    <location>
        <begin position="269"/>
        <end position="293"/>
    </location>
</feature>
<protein>
    <submittedName>
        <fullName evidence="3">Uncharacterized protein</fullName>
    </submittedName>
</protein>
<dbReference type="RefSeq" id="XP_001486054.2">
    <property type="nucleotide sequence ID" value="XM_001486004.1"/>
</dbReference>
<dbReference type="InParanoid" id="A5DEM3"/>
<evidence type="ECO:0000313" key="4">
    <source>
        <dbReference type="Proteomes" id="UP000001997"/>
    </source>
</evidence>
<name>A5DEM3_PICGU</name>
<dbReference type="VEuPathDB" id="FungiDB:PGUG_01724"/>
<accession>A5DEM3</accession>
<dbReference type="EMBL" id="CH408156">
    <property type="protein sequence ID" value="EDK37627.2"/>
    <property type="molecule type" value="Genomic_DNA"/>
</dbReference>
<dbReference type="KEGG" id="pgu:PGUG_01724"/>
<keyword evidence="2" id="KW-1133">Transmembrane helix</keyword>
<gene>
    <name evidence="3" type="ORF">PGUG_01724</name>
</gene>
<feature type="region of interest" description="Disordered" evidence="1">
    <location>
        <begin position="120"/>
        <end position="148"/>
    </location>
</feature>
<feature type="transmembrane region" description="Helical" evidence="2">
    <location>
        <begin position="200"/>
        <end position="223"/>
    </location>
</feature>
<evidence type="ECO:0000313" key="3">
    <source>
        <dbReference type="EMBL" id="EDK37627.2"/>
    </source>
</evidence>
<evidence type="ECO:0000256" key="1">
    <source>
        <dbReference type="SAM" id="MobiDB-lite"/>
    </source>
</evidence>
<dbReference type="Proteomes" id="UP000001997">
    <property type="component" value="Unassembled WGS sequence"/>
</dbReference>
<organism evidence="3 4">
    <name type="scientific">Meyerozyma guilliermondii (strain ATCC 6260 / CBS 566 / DSM 6381 / JCM 1539 / NBRC 10279 / NRRL Y-324)</name>
    <name type="common">Yeast</name>
    <name type="synonym">Candida guilliermondii</name>
    <dbReference type="NCBI Taxonomy" id="294746"/>
    <lineage>
        <taxon>Eukaryota</taxon>
        <taxon>Fungi</taxon>
        <taxon>Dikarya</taxon>
        <taxon>Ascomycota</taxon>
        <taxon>Saccharomycotina</taxon>
        <taxon>Pichiomycetes</taxon>
        <taxon>Debaryomycetaceae</taxon>
        <taxon>Meyerozyma</taxon>
    </lineage>
</organism>